<feature type="non-terminal residue" evidence="10">
    <location>
        <position position="1"/>
    </location>
</feature>
<feature type="domain" description="C2H2-type" evidence="9">
    <location>
        <begin position="9"/>
        <end position="36"/>
    </location>
</feature>
<keyword evidence="7" id="KW-0539">Nucleus</keyword>
<dbReference type="SMART" id="SM00355">
    <property type="entry name" value="ZnF_C2H2"/>
    <property type="match status" value="2"/>
</dbReference>
<dbReference type="GO" id="GO:0000978">
    <property type="term" value="F:RNA polymerase II cis-regulatory region sequence-specific DNA binding"/>
    <property type="evidence" value="ECO:0007669"/>
    <property type="project" value="TreeGrafter"/>
</dbReference>
<dbReference type="AlphaFoldDB" id="A0A7L1C2I6"/>
<dbReference type="Gene3D" id="3.30.160.60">
    <property type="entry name" value="Classic Zinc Finger"/>
    <property type="match status" value="2"/>
</dbReference>
<organism evidence="10 11">
    <name type="scientific">Illadopsis cleaveri</name>
    <name type="common">blackcap illadopsis</name>
    <dbReference type="NCBI Taxonomy" id="201329"/>
    <lineage>
        <taxon>Eukaryota</taxon>
        <taxon>Metazoa</taxon>
        <taxon>Chordata</taxon>
        <taxon>Craniata</taxon>
        <taxon>Vertebrata</taxon>
        <taxon>Euteleostomi</taxon>
        <taxon>Archelosauria</taxon>
        <taxon>Archosauria</taxon>
        <taxon>Dinosauria</taxon>
        <taxon>Saurischia</taxon>
        <taxon>Theropoda</taxon>
        <taxon>Coelurosauria</taxon>
        <taxon>Aves</taxon>
        <taxon>Neognathae</taxon>
        <taxon>Neoaves</taxon>
        <taxon>Telluraves</taxon>
        <taxon>Australaves</taxon>
        <taxon>Passeriformes</taxon>
        <taxon>Sylvioidea</taxon>
        <taxon>Timaliidae</taxon>
        <taxon>Illadopsis</taxon>
    </lineage>
</organism>
<evidence type="ECO:0000256" key="1">
    <source>
        <dbReference type="ARBA" id="ARBA00004123"/>
    </source>
</evidence>
<proteinExistence type="inferred from homology"/>
<dbReference type="Proteomes" id="UP000534634">
    <property type="component" value="Unassembled WGS sequence"/>
</dbReference>
<feature type="non-terminal residue" evidence="10">
    <location>
        <position position="55"/>
    </location>
</feature>
<reference evidence="10 11" key="1">
    <citation type="submission" date="2019-09" db="EMBL/GenBank/DDBJ databases">
        <title>Bird 10,000 Genomes (B10K) Project - Family phase.</title>
        <authorList>
            <person name="Zhang G."/>
        </authorList>
    </citation>
    <scope>NUCLEOTIDE SEQUENCE [LARGE SCALE GENOMIC DNA]</scope>
    <source>
        <strain evidence="10">B10K-DU-002-01</strain>
        <tissue evidence="10">Muscle</tissue>
    </source>
</reference>
<evidence type="ECO:0000256" key="8">
    <source>
        <dbReference type="PROSITE-ProRule" id="PRU00042"/>
    </source>
</evidence>
<comment type="subcellular location">
    <subcellularLocation>
        <location evidence="1">Nucleus</location>
    </subcellularLocation>
</comment>
<comment type="similarity">
    <text evidence="2">Belongs to the krueppel C2H2-type zinc-finger protein family.</text>
</comment>
<gene>
    <name evidence="10" type="primary">Znf24_1</name>
    <name evidence="10" type="ORF">ILLCLE_R14788</name>
</gene>
<dbReference type="PROSITE" id="PS00028">
    <property type="entry name" value="ZINC_FINGER_C2H2_1"/>
    <property type="match status" value="1"/>
</dbReference>
<evidence type="ECO:0000256" key="2">
    <source>
        <dbReference type="ARBA" id="ARBA00006991"/>
    </source>
</evidence>
<comment type="caution">
    <text evidence="10">The sequence shown here is derived from an EMBL/GenBank/DDBJ whole genome shotgun (WGS) entry which is preliminary data.</text>
</comment>
<sequence>KPHGGEKPYKCLECGKGFNHRSGLIRHQVIHTGEKHYECGECGKSFRDSSDLVRH</sequence>
<name>A0A7L1C2I6_9PASS</name>
<dbReference type="GO" id="GO:0008270">
    <property type="term" value="F:zinc ion binding"/>
    <property type="evidence" value="ECO:0007669"/>
    <property type="project" value="UniProtKB-KW"/>
</dbReference>
<keyword evidence="3" id="KW-0479">Metal-binding</keyword>
<feature type="domain" description="C2H2-type" evidence="9">
    <location>
        <begin position="37"/>
        <end position="55"/>
    </location>
</feature>
<dbReference type="Pfam" id="PF00096">
    <property type="entry name" value="zf-C2H2"/>
    <property type="match status" value="2"/>
</dbReference>
<dbReference type="SUPFAM" id="SSF57667">
    <property type="entry name" value="beta-beta-alpha zinc fingers"/>
    <property type="match status" value="1"/>
</dbReference>
<protein>
    <submittedName>
        <fullName evidence="10">ZNF24 protein</fullName>
    </submittedName>
</protein>
<evidence type="ECO:0000256" key="7">
    <source>
        <dbReference type="ARBA" id="ARBA00023242"/>
    </source>
</evidence>
<dbReference type="EMBL" id="VXBB01014227">
    <property type="protein sequence ID" value="NXM59305.1"/>
    <property type="molecule type" value="Genomic_DNA"/>
</dbReference>
<dbReference type="PANTHER" id="PTHR23226:SF379">
    <property type="entry name" value="C2H2-TYPE DOMAIN-CONTAINING PROTEIN"/>
    <property type="match status" value="1"/>
</dbReference>
<evidence type="ECO:0000259" key="9">
    <source>
        <dbReference type="PROSITE" id="PS50157"/>
    </source>
</evidence>
<evidence type="ECO:0000313" key="11">
    <source>
        <dbReference type="Proteomes" id="UP000534634"/>
    </source>
</evidence>
<accession>A0A7L1C2I6</accession>
<dbReference type="GO" id="GO:0000981">
    <property type="term" value="F:DNA-binding transcription factor activity, RNA polymerase II-specific"/>
    <property type="evidence" value="ECO:0007669"/>
    <property type="project" value="TreeGrafter"/>
</dbReference>
<evidence type="ECO:0000256" key="6">
    <source>
        <dbReference type="ARBA" id="ARBA00022833"/>
    </source>
</evidence>
<dbReference type="FunFam" id="3.30.160.60:FF:000176">
    <property type="entry name" value="zinc finger protein 70"/>
    <property type="match status" value="1"/>
</dbReference>
<keyword evidence="6" id="KW-0862">Zinc</keyword>
<dbReference type="InterPro" id="IPR013087">
    <property type="entry name" value="Znf_C2H2_type"/>
</dbReference>
<keyword evidence="4" id="KW-0677">Repeat</keyword>
<evidence type="ECO:0000256" key="4">
    <source>
        <dbReference type="ARBA" id="ARBA00022737"/>
    </source>
</evidence>
<evidence type="ECO:0000256" key="3">
    <source>
        <dbReference type="ARBA" id="ARBA00022723"/>
    </source>
</evidence>
<dbReference type="FunFam" id="3.30.160.60:FF:001430">
    <property type="entry name" value="Uncharacterized protein"/>
    <property type="match status" value="1"/>
</dbReference>
<evidence type="ECO:0000256" key="5">
    <source>
        <dbReference type="ARBA" id="ARBA00022771"/>
    </source>
</evidence>
<dbReference type="GO" id="GO:0005634">
    <property type="term" value="C:nucleus"/>
    <property type="evidence" value="ECO:0007669"/>
    <property type="project" value="UniProtKB-SubCell"/>
</dbReference>
<keyword evidence="5 8" id="KW-0863">Zinc-finger</keyword>
<keyword evidence="11" id="KW-1185">Reference proteome</keyword>
<dbReference type="PANTHER" id="PTHR23226">
    <property type="entry name" value="ZINC FINGER AND SCAN DOMAIN-CONTAINING"/>
    <property type="match status" value="1"/>
</dbReference>
<evidence type="ECO:0000313" key="10">
    <source>
        <dbReference type="EMBL" id="NXM59305.1"/>
    </source>
</evidence>
<dbReference type="PROSITE" id="PS50157">
    <property type="entry name" value="ZINC_FINGER_C2H2_2"/>
    <property type="match status" value="2"/>
</dbReference>
<dbReference type="InterPro" id="IPR036236">
    <property type="entry name" value="Znf_C2H2_sf"/>
</dbReference>